<keyword evidence="1" id="KW-0812">Transmembrane</keyword>
<dbReference type="EMBL" id="AP027079">
    <property type="protein sequence ID" value="BDU68040.1"/>
    <property type="molecule type" value="Genomic_DNA"/>
</dbReference>
<evidence type="ECO:0000256" key="1">
    <source>
        <dbReference type="SAM" id="Phobius"/>
    </source>
</evidence>
<feature type="domain" description="YcxB-like C-terminal" evidence="2">
    <location>
        <begin position="91"/>
        <end position="148"/>
    </location>
</feature>
<feature type="transmembrane region" description="Helical" evidence="1">
    <location>
        <begin position="23"/>
        <end position="41"/>
    </location>
</feature>
<dbReference type="Proteomes" id="UP001242010">
    <property type="component" value="Chromosome"/>
</dbReference>
<accession>A0ABN6UTI0</accession>
<dbReference type="RefSeq" id="WP_286354666.1">
    <property type="nucleotide sequence ID" value="NZ_AP027079.1"/>
</dbReference>
<evidence type="ECO:0000313" key="4">
    <source>
        <dbReference type="Proteomes" id="UP001242010"/>
    </source>
</evidence>
<feature type="transmembrane region" description="Helical" evidence="1">
    <location>
        <begin position="53"/>
        <end position="72"/>
    </location>
</feature>
<dbReference type="InterPro" id="IPR025588">
    <property type="entry name" value="YcxB-like_C"/>
</dbReference>
<dbReference type="Pfam" id="PF14317">
    <property type="entry name" value="YcxB"/>
    <property type="match status" value="1"/>
</dbReference>
<sequence length="159" mass="17673">MQITAHYTLTPAEALRGTRAFKLLWYAVSVISGLVLILLGLAGTQAPGGQRGFSIFMMLNGLLFVVLPEAVLRWARLRRGAQAYTPMEVRLDDDGLTLSTDSAEGSLPWAAFADIQRRSGFWIFRISRSQAVLVPERALEAPAGQELEAFLRERKLLKR</sequence>
<keyword evidence="1" id="KW-0472">Membrane</keyword>
<protein>
    <recommendedName>
        <fullName evidence="2">YcxB-like C-terminal domain-containing protein</fullName>
    </recommendedName>
</protein>
<reference evidence="4" key="1">
    <citation type="journal article" date="2023" name="Int. J. Syst. Evol. Microbiol.">
        <title>Mesoterricola silvestris gen. nov., sp. nov., Mesoterricola sediminis sp. nov., Geothrix oryzae sp. nov., Geothrix edaphica sp. nov., Geothrix rubra sp. nov., and Geothrix limicola sp. nov., six novel members of Acidobacteriota isolated from soils.</title>
        <authorList>
            <person name="Itoh H."/>
            <person name="Sugisawa Y."/>
            <person name="Mise K."/>
            <person name="Xu Z."/>
            <person name="Kuniyasu M."/>
            <person name="Ushijima N."/>
            <person name="Kawano K."/>
            <person name="Kobayashi E."/>
            <person name="Shiratori Y."/>
            <person name="Masuda Y."/>
            <person name="Senoo K."/>
        </authorList>
    </citation>
    <scope>NUCLEOTIDE SEQUENCE [LARGE SCALE GENOMIC DNA]</scope>
    <source>
        <strain evidence="4">Red222</strain>
    </source>
</reference>
<evidence type="ECO:0000259" key="2">
    <source>
        <dbReference type="Pfam" id="PF14317"/>
    </source>
</evidence>
<keyword evidence="1" id="KW-1133">Transmembrane helix</keyword>
<evidence type="ECO:0000313" key="3">
    <source>
        <dbReference type="EMBL" id="BDU68040.1"/>
    </source>
</evidence>
<name>A0ABN6UTI0_9BACT</name>
<proteinExistence type="predicted"/>
<keyword evidence="4" id="KW-1185">Reference proteome</keyword>
<gene>
    <name evidence="3" type="ORF">GETHOR_01410</name>
</gene>
<organism evidence="3 4">
    <name type="scientific">Geothrix oryzae</name>
    <dbReference type="NCBI Taxonomy" id="2927975"/>
    <lineage>
        <taxon>Bacteria</taxon>
        <taxon>Pseudomonadati</taxon>
        <taxon>Acidobacteriota</taxon>
        <taxon>Holophagae</taxon>
        <taxon>Holophagales</taxon>
        <taxon>Holophagaceae</taxon>
        <taxon>Geothrix</taxon>
    </lineage>
</organism>